<dbReference type="EMBL" id="JACMSC010000002">
    <property type="protein sequence ID" value="KAG6533876.1"/>
    <property type="molecule type" value="Genomic_DNA"/>
</dbReference>
<name>A0A8J5M485_ZINOF</name>
<keyword evidence="3" id="KW-1185">Reference proteome</keyword>
<dbReference type="GO" id="GO:0016020">
    <property type="term" value="C:membrane"/>
    <property type="evidence" value="ECO:0007669"/>
    <property type="project" value="UniProtKB-SubCell"/>
</dbReference>
<dbReference type="PANTHER" id="PTHR12300">
    <property type="entry name" value="HVA22-LIKE PROTEINS"/>
    <property type="match status" value="1"/>
</dbReference>
<reference evidence="2 3" key="1">
    <citation type="submission" date="2020-08" db="EMBL/GenBank/DDBJ databases">
        <title>Plant Genome Project.</title>
        <authorList>
            <person name="Zhang R.-G."/>
        </authorList>
    </citation>
    <scope>NUCLEOTIDE SEQUENCE [LARGE SCALE GENOMIC DNA]</scope>
    <source>
        <tissue evidence="2">Rhizome</tissue>
    </source>
</reference>
<protein>
    <recommendedName>
        <fullName evidence="1">HVA22-like protein</fullName>
    </recommendedName>
</protein>
<comment type="subcellular location">
    <subcellularLocation>
        <location evidence="1">Membrane</location>
        <topology evidence="1">Multi-pass membrane protein</topology>
    </subcellularLocation>
</comment>
<evidence type="ECO:0000313" key="2">
    <source>
        <dbReference type="EMBL" id="KAG6533876.1"/>
    </source>
</evidence>
<sequence length="199" mass="23651">MMDGRISLSFNNYTAAPTPEQPKYNDKGEEILAVLIETKPEVYVYYDGEADDYYEEPCPAYECYKAVEINRLEIEQLRFWCQYWSVIALSPSTRVGDAFISWFPMHNEAKLAFYIYLWYPKTKGTTYIYQNLLQPFIEKHETEIDRNLLEFKTRTGGVMLQVWQKTAKYDQTRFFEILQDLASRYQSPQKHTVLVYIFS</sequence>
<evidence type="ECO:0000313" key="3">
    <source>
        <dbReference type="Proteomes" id="UP000734854"/>
    </source>
</evidence>
<accession>A0A8J5M485</accession>
<dbReference type="PANTHER" id="PTHR12300:SF117">
    <property type="entry name" value="LP05237P-RELATED"/>
    <property type="match status" value="1"/>
</dbReference>
<comment type="similarity">
    <text evidence="1">Belongs to the DP1 family.</text>
</comment>
<comment type="caution">
    <text evidence="2">The sequence shown here is derived from an EMBL/GenBank/DDBJ whole genome shotgun (WGS) entry which is preliminary data.</text>
</comment>
<gene>
    <name evidence="2" type="ORF">ZIOFF_007754</name>
</gene>
<dbReference type="InterPro" id="IPR004345">
    <property type="entry name" value="TB2_DP1_HVA22"/>
</dbReference>
<organism evidence="2 3">
    <name type="scientific">Zingiber officinale</name>
    <name type="common">Ginger</name>
    <name type="synonym">Amomum zingiber</name>
    <dbReference type="NCBI Taxonomy" id="94328"/>
    <lineage>
        <taxon>Eukaryota</taxon>
        <taxon>Viridiplantae</taxon>
        <taxon>Streptophyta</taxon>
        <taxon>Embryophyta</taxon>
        <taxon>Tracheophyta</taxon>
        <taxon>Spermatophyta</taxon>
        <taxon>Magnoliopsida</taxon>
        <taxon>Liliopsida</taxon>
        <taxon>Zingiberales</taxon>
        <taxon>Zingiberaceae</taxon>
        <taxon>Zingiber</taxon>
    </lineage>
</organism>
<dbReference type="Pfam" id="PF03134">
    <property type="entry name" value="TB2_DP1_HVA22"/>
    <property type="match status" value="1"/>
</dbReference>
<proteinExistence type="inferred from homology"/>
<dbReference type="AlphaFoldDB" id="A0A8J5M485"/>
<dbReference type="Proteomes" id="UP000734854">
    <property type="component" value="Unassembled WGS sequence"/>
</dbReference>
<evidence type="ECO:0000256" key="1">
    <source>
        <dbReference type="RuleBase" id="RU362006"/>
    </source>
</evidence>